<dbReference type="Proteomes" id="UP001163324">
    <property type="component" value="Chromosome 10"/>
</dbReference>
<comment type="caution">
    <text evidence="1">The sequence shown here is derived from an EMBL/GenBank/DDBJ whole genome shotgun (WGS) entry which is preliminary data.</text>
</comment>
<accession>A0ACC0URL2</accession>
<proteinExistence type="predicted"/>
<sequence length="261" mass="27335">MSDTKKNINGLRVVVAGGASAIGSVLCKRLASNGAKVIVGDINETAAKATAAEISSAGGNAIGVAFDFSNEDSVRDLIGSSVEAFGGLDGLVNMGADLRAETIGRDFGILDMDPAVWRRTMDVNLIGYALTTKHALPKMFEQGGGSIINISSVTAWMADPGVPAYAAAKAAVHAMTRHTAHTGGPKKVRANAVSFGIINTEPVKAALNNEDYYNKFIPTSALKRVGELEEACSLVEYLLSREATFITGQVWGVNGGVMMRE</sequence>
<organism evidence="1 2">
    <name type="scientific">Trichothecium roseum</name>
    <dbReference type="NCBI Taxonomy" id="47278"/>
    <lineage>
        <taxon>Eukaryota</taxon>
        <taxon>Fungi</taxon>
        <taxon>Dikarya</taxon>
        <taxon>Ascomycota</taxon>
        <taxon>Pezizomycotina</taxon>
        <taxon>Sordariomycetes</taxon>
        <taxon>Hypocreomycetidae</taxon>
        <taxon>Hypocreales</taxon>
        <taxon>Hypocreales incertae sedis</taxon>
        <taxon>Trichothecium</taxon>
    </lineage>
</organism>
<protein>
    <submittedName>
        <fullName evidence="1">Uncharacterized protein</fullName>
    </submittedName>
</protein>
<gene>
    <name evidence="1" type="ORF">N3K66_009057</name>
</gene>
<dbReference type="EMBL" id="CM047949">
    <property type="protein sequence ID" value="KAI9896157.1"/>
    <property type="molecule type" value="Genomic_DNA"/>
</dbReference>
<name>A0ACC0URL2_9HYPO</name>
<reference evidence="1" key="1">
    <citation type="submission" date="2022-10" db="EMBL/GenBank/DDBJ databases">
        <title>Complete Genome of Trichothecium roseum strain YXFP-22015, a Plant Pathogen Isolated from Citrus.</title>
        <authorList>
            <person name="Wang Y."/>
            <person name="Zhu L."/>
        </authorList>
    </citation>
    <scope>NUCLEOTIDE SEQUENCE</scope>
    <source>
        <strain evidence="1">YXFP-22015</strain>
    </source>
</reference>
<keyword evidence="2" id="KW-1185">Reference proteome</keyword>
<evidence type="ECO:0000313" key="2">
    <source>
        <dbReference type="Proteomes" id="UP001163324"/>
    </source>
</evidence>
<evidence type="ECO:0000313" key="1">
    <source>
        <dbReference type="EMBL" id="KAI9896157.1"/>
    </source>
</evidence>